<evidence type="ECO:0000256" key="1">
    <source>
        <dbReference type="ARBA" id="ARBA00022737"/>
    </source>
</evidence>
<keyword evidence="2" id="KW-0547">Nucleotide-binding</keyword>
<dbReference type="GO" id="GO:0034605">
    <property type="term" value="P:cellular response to heat"/>
    <property type="evidence" value="ECO:0007669"/>
    <property type="project" value="TreeGrafter"/>
</dbReference>
<keyword evidence="5" id="KW-1133">Transmembrane helix</keyword>
<gene>
    <name evidence="8" type="ORF">AUJ44_03570</name>
</gene>
<dbReference type="InterPro" id="IPR027417">
    <property type="entry name" value="P-loop_NTPase"/>
</dbReference>
<sequence length="823" mass="92791">MNARQGINIKKSRLYPLLAIEQFLSHKTRHRIYGTVGIVIILVAIADGMVFIMLSMVPFNNQVVQFLKAFGVKSAGAALVLLSLWLCVYLLEAFFRSYYFKEKELDLSGKQTRDEADLLSFEVVRILKRGQGKDITVAFLASHAGRKIMLRCGIDSEFAGNLIREKTHVVPFLPSLDMQTMFTLAHLISFLYRADEGFAGFLFRAGIKEKDVVGATDWVIEENEIAKQKERWWSRVNLEKIPGIGSEWAYGYAFMLARYGNEITGFTRGSYGVTSLKNEGIVEQIKIILARAKEANAILIGEEGVGKLDVVRLLAQRIAKGHIDPALRGKKIILFNTVRFTSGMRTKGEFEQGLLHMFTELIKAGNIILAFDDFAGFILNARQLGVQVLSLIDSYLGSPYVQIIALSDKEQYHQFLETDPIITQRFEKVIMEEPVHDETVRVVRRVAAELEKMNHIFFTYPAVEEVVISAENYIVNGVMPDKAIDIVVEVVPLLVSRQKFFVEKDDILAFIRDKTNIPVGDIREDERDILMRLEEILHQRVVGQNEAVKAVASAMRRARAGVRNVKRPIGSFLFLGSTGVGKTETAKSLAEVFFGNEDAMSRIDMSEYQGKDALSRLTGSFEDGKVGTLVKMLKEKPYGVLLLDEIEKADRDVLDLFLQVLDEGFFSDMKGKRVNARNVIVIATSNAGSDLIWEEAKKPSLAIDFKRVLVDAIIQKGMFRPEFLNRFDAVIVFRPLNRAELRTIAELMLRKLRARLKEQSLNLVINDPLIDYVAGQGYDPAFGARPMNRAIQEYVEQAIAEKMISGDVHEGQSIEFAEGDFRE</sequence>
<feature type="transmembrane region" description="Helical" evidence="5">
    <location>
        <begin position="32"/>
        <end position="54"/>
    </location>
</feature>
<evidence type="ECO:0000256" key="2">
    <source>
        <dbReference type="ARBA" id="ARBA00022741"/>
    </source>
</evidence>
<dbReference type="InterPro" id="IPR001270">
    <property type="entry name" value="ClpA/B"/>
</dbReference>
<protein>
    <recommendedName>
        <fullName evidence="10">Sigma-54 factor interaction domain-containing protein</fullName>
    </recommendedName>
</protein>
<evidence type="ECO:0000256" key="4">
    <source>
        <dbReference type="ARBA" id="ARBA00023186"/>
    </source>
</evidence>
<evidence type="ECO:0000313" key="9">
    <source>
        <dbReference type="Proteomes" id="UP000183206"/>
    </source>
</evidence>
<dbReference type="GO" id="GO:0016887">
    <property type="term" value="F:ATP hydrolysis activity"/>
    <property type="evidence" value="ECO:0007669"/>
    <property type="project" value="InterPro"/>
</dbReference>
<dbReference type="InterPro" id="IPR041546">
    <property type="entry name" value="ClpA/ClpB_AAA_lid"/>
</dbReference>
<dbReference type="STRING" id="1805282.AUJ44_03570"/>
<feature type="domain" description="Clp ATPase C-terminal" evidence="7">
    <location>
        <begin position="736"/>
        <end position="821"/>
    </location>
</feature>
<feature type="domain" description="AAA+ ATPase" evidence="6">
    <location>
        <begin position="293"/>
        <end position="436"/>
    </location>
</feature>
<dbReference type="InterPro" id="IPR003593">
    <property type="entry name" value="AAA+_ATPase"/>
</dbReference>
<evidence type="ECO:0008006" key="10">
    <source>
        <dbReference type="Google" id="ProtNLM"/>
    </source>
</evidence>
<dbReference type="SMART" id="SM01086">
    <property type="entry name" value="ClpB_D2-small"/>
    <property type="match status" value="1"/>
</dbReference>
<dbReference type="InterPro" id="IPR003959">
    <property type="entry name" value="ATPase_AAA_core"/>
</dbReference>
<dbReference type="CDD" id="cd19499">
    <property type="entry name" value="RecA-like_ClpB_Hsp104-like"/>
    <property type="match status" value="1"/>
</dbReference>
<keyword evidence="5" id="KW-0472">Membrane</keyword>
<dbReference type="PANTHER" id="PTHR11638:SF18">
    <property type="entry name" value="HEAT SHOCK PROTEIN 104"/>
    <property type="match status" value="1"/>
</dbReference>
<keyword evidence="5" id="KW-0812">Transmembrane</keyword>
<dbReference type="AlphaFoldDB" id="A0A1J4V9F2"/>
<feature type="domain" description="AAA+ ATPase" evidence="6">
    <location>
        <begin position="568"/>
        <end position="737"/>
    </location>
</feature>
<evidence type="ECO:0000256" key="5">
    <source>
        <dbReference type="SAM" id="Phobius"/>
    </source>
</evidence>
<evidence type="ECO:0000256" key="3">
    <source>
        <dbReference type="ARBA" id="ARBA00022840"/>
    </source>
</evidence>
<dbReference type="Pfam" id="PF17871">
    <property type="entry name" value="AAA_lid_9"/>
    <property type="match status" value="1"/>
</dbReference>
<dbReference type="SUPFAM" id="SSF52540">
    <property type="entry name" value="P-loop containing nucleoside triphosphate hydrolases"/>
    <property type="match status" value="2"/>
</dbReference>
<dbReference type="Proteomes" id="UP000183206">
    <property type="component" value="Unassembled WGS sequence"/>
</dbReference>
<feature type="transmembrane region" description="Helical" evidence="5">
    <location>
        <begin position="74"/>
        <end position="95"/>
    </location>
</feature>
<accession>A0A1J4V9F2</accession>
<evidence type="ECO:0000259" key="7">
    <source>
        <dbReference type="SMART" id="SM01086"/>
    </source>
</evidence>
<proteinExistence type="predicted"/>
<dbReference type="CDD" id="cd00009">
    <property type="entry name" value="AAA"/>
    <property type="match status" value="1"/>
</dbReference>
<dbReference type="PRINTS" id="PR00300">
    <property type="entry name" value="CLPPROTEASEA"/>
</dbReference>
<dbReference type="Pfam" id="PF07724">
    <property type="entry name" value="AAA_2"/>
    <property type="match status" value="1"/>
</dbReference>
<name>A0A1J4V9F2_9BACT</name>
<dbReference type="Gene3D" id="1.10.8.60">
    <property type="match status" value="2"/>
</dbReference>
<dbReference type="InterPro" id="IPR050130">
    <property type="entry name" value="ClpA_ClpB"/>
</dbReference>
<keyword evidence="1" id="KW-0677">Repeat</keyword>
<dbReference type="GO" id="GO:0005737">
    <property type="term" value="C:cytoplasm"/>
    <property type="evidence" value="ECO:0007669"/>
    <property type="project" value="TreeGrafter"/>
</dbReference>
<dbReference type="InterPro" id="IPR019489">
    <property type="entry name" value="Clp_ATPase_C"/>
</dbReference>
<evidence type="ECO:0000259" key="6">
    <source>
        <dbReference type="SMART" id="SM00382"/>
    </source>
</evidence>
<keyword evidence="4" id="KW-0143">Chaperone</keyword>
<comment type="caution">
    <text evidence="8">The sequence shown here is derived from an EMBL/GenBank/DDBJ whole genome shotgun (WGS) entry which is preliminary data.</text>
</comment>
<evidence type="ECO:0000313" key="8">
    <source>
        <dbReference type="EMBL" id="OIO31905.1"/>
    </source>
</evidence>
<dbReference type="Pfam" id="PF10431">
    <property type="entry name" value="ClpB_D2-small"/>
    <property type="match status" value="1"/>
</dbReference>
<dbReference type="EMBL" id="MNVO01000054">
    <property type="protein sequence ID" value="OIO31905.1"/>
    <property type="molecule type" value="Genomic_DNA"/>
</dbReference>
<organism evidence="8 9">
    <name type="scientific">Candidatus Nomurabacteria bacterium CG1_02_47_685</name>
    <dbReference type="NCBI Taxonomy" id="1805282"/>
    <lineage>
        <taxon>Bacteria</taxon>
        <taxon>Candidatus Nomuraibacteriota</taxon>
    </lineage>
</organism>
<keyword evidence="3" id="KW-0067">ATP-binding</keyword>
<dbReference type="GO" id="GO:0005524">
    <property type="term" value="F:ATP binding"/>
    <property type="evidence" value="ECO:0007669"/>
    <property type="project" value="UniProtKB-KW"/>
</dbReference>
<reference evidence="8 9" key="1">
    <citation type="journal article" date="2016" name="Environ. Microbiol.">
        <title>Genomic resolution of a cold subsurface aquifer community provides metabolic insights for novel microbes adapted to high CO concentrations.</title>
        <authorList>
            <person name="Probst A.J."/>
            <person name="Castelle C.J."/>
            <person name="Singh A."/>
            <person name="Brown C.T."/>
            <person name="Anantharaman K."/>
            <person name="Sharon I."/>
            <person name="Hug L.A."/>
            <person name="Burstein D."/>
            <person name="Emerson J.B."/>
            <person name="Thomas B.C."/>
            <person name="Banfield J.F."/>
        </authorList>
    </citation>
    <scope>NUCLEOTIDE SEQUENCE [LARGE SCALE GENOMIC DNA]</scope>
    <source>
        <strain evidence="8">CG1_02_47_685</strain>
    </source>
</reference>
<dbReference type="Gene3D" id="3.40.50.300">
    <property type="entry name" value="P-loop containing nucleotide triphosphate hydrolases"/>
    <property type="match status" value="2"/>
</dbReference>
<dbReference type="PANTHER" id="PTHR11638">
    <property type="entry name" value="ATP-DEPENDENT CLP PROTEASE"/>
    <property type="match status" value="1"/>
</dbReference>
<dbReference type="SMART" id="SM00382">
    <property type="entry name" value="AAA"/>
    <property type="match status" value="2"/>
</dbReference>